<sequence>MSELNGYGQDQEETPPHPAIVAAREAEKYGYGPARWASALVVLAAMLILITVKAFFNTGLTGSTPLSAKGTTIFLLIVIGITLSSGYGSLGKFLQAVASLTAGIILVVLAAFYVPEYQFQMPNWLLAANAALLAVLGWKTSTLEPLPHRRVRAEVWYRRLYSHLRWTYYLPRAIAKEWLTKTYQDGKEDPQKELGSPTLYAAQMISEKPSWWERRQRINYWVSRPFLLLLTLLFMYLPFGIQHQGEEVHLGIWVLAGLSLLIFLGVLYGMVKRFRER</sequence>
<protein>
    <submittedName>
        <fullName evidence="2">Uncharacterized protein</fullName>
    </submittedName>
</protein>
<name>A0A1Q5PPW8_9ACTO</name>
<evidence type="ECO:0000256" key="1">
    <source>
        <dbReference type="SAM" id="Phobius"/>
    </source>
</evidence>
<feature type="transmembrane region" description="Helical" evidence="1">
    <location>
        <begin position="36"/>
        <end position="56"/>
    </location>
</feature>
<feature type="transmembrane region" description="Helical" evidence="1">
    <location>
        <begin position="93"/>
        <end position="114"/>
    </location>
</feature>
<evidence type="ECO:0000313" key="3">
    <source>
        <dbReference type="Proteomes" id="UP000186785"/>
    </source>
</evidence>
<proteinExistence type="predicted"/>
<dbReference type="EMBL" id="MQSV01000001">
    <property type="protein sequence ID" value="OKL49641.1"/>
    <property type="molecule type" value="Genomic_DNA"/>
</dbReference>
<keyword evidence="1" id="KW-1133">Transmembrane helix</keyword>
<feature type="transmembrane region" description="Helical" evidence="1">
    <location>
        <begin position="68"/>
        <end position="87"/>
    </location>
</feature>
<organism evidence="2 3">
    <name type="scientific">Boudabousia liubingyangii</name>
    <dbReference type="NCBI Taxonomy" id="1921764"/>
    <lineage>
        <taxon>Bacteria</taxon>
        <taxon>Bacillati</taxon>
        <taxon>Actinomycetota</taxon>
        <taxon>Actinomycetes</taxon>
        <taxon>Actinomycetales</taxon>
        <taxon>Actinomycetaceae</taxon>
        <taxon>Boudabousia</taxon>
    </lineage>
</organism>
<reference evidence="2 3" key="1">
    <citation type="submission" date="2016-11" db="EMBL/GenBank/DDBJ databases">
        <title>Actinomyces gypaetusis sp. nov. isolated from the vulture Gypaetus barbatus in Qinghai Tibet Plateau China.</title>
        <authorList>
            <person name="Meng X."/>
        </authorList>
    </citation>
    <scope>NUCLEOTIDE SEQUENCE [LARGE SCALE GENOMIC DNA]</scope>
    <source>
        <strain evidence="2 3">VUL4_2</strain>
    </source>
</reference>
<keyword evidence="1" id="KW-0472">Membrane</keyword>
<dbReference type="AlphaFoldDB" id="A0A1Q5PPW8"/>
<dbReference type="RefSeq" id="WP_073708533.1">
    <property type="nucleotide sequence ID" value="NZ_MQSV01000001.1"/>
</dbReference>
<keyword evidence="3" id="KW-1185">Reference proteome</keyword>
<gene>
    <name evidence="2" type="ORF">BSR29_01405</name>
</gene>
<evidence type="ECO:0000313" key="2">
    <source>
        <dbReference type="EMBL" id="OKL49641.1"/>
    </source>
</evidence>
<keyword evidence="1" id="KW-0812">Transmembrane</keyword>
<feature type="transmembrane region" description="Helical" evidence="1">
    <location>
        <begin position="250"/>
        <end position="271"/>
    </location>
</feature>
<comment type="caution">
    <text evidence="2">The sequence shown here is derived from an EMBL/GenBank/DDBJ whole genome shotgun (WGS) entry which is preliminary data.</text>
</comment>
<accession>A0A1Q5PPW8</accession>
<dbReference type="Proteomes" id="UP000186785">
    <property type="component" value="Unassembled WGS sequence"/>
</dbReference>
<dbReference type="STRING" id="1921764.BSR28_01075"/>
<feature type="transmembrane region" description="Helical" evidence="1">
    <location>
        <begin position="218"/>
        <end position="238"/>
    </location>
</feature>